<dbReference type="Proteomes" id="UP000887565">
    <property type="component" value="Unplaced"/>
</dbReference>
<accession>A0A915ISA5</accession>
<sequence>MGKIFPKSRAFILKLEKSKINAAIDQFEKRSKLVLTIKYGCCASRPLSKYYHACCGAPGSGGVRLKFISTGPT</sequence>
<reference evidence="2" key="1">
    <citation type="submission" date="2022-11" db="UniProtKB">
        <authorList>
            <consortium name="WormBaseParasite"/>
        </authorList>
    </citation>
    <scope>IDENTIFICATION</scope>
</reference>
<organism evidence="1 2">
    <name type="scientific">Romanomermis culicivorax</name>
    <name type="common">Nematode worm</name>
    <dbReference type="NCBI Taxonomy" id="13658"/>
    <lineage>
        <taxon>Eukaryota</taxon>
        <taxon>Metazoa</taxon>
        <taxon>Ecdysozoa</taxon>
        <taxon>Nematoda</taxon>
        <taxon>Enoplea</taxon>
        <taxon>Dorylaimia</taxon>
        <taxon>Mermithida</taxon>
        <taxon>Mermithoidea</taxon>
        <taxon>Mermithidae</taxon>
        <taxon>Romanomermis</taxon>
    </lineage>
</organism>
<name>A0A915ISA5_ROMCU</name>
<evidence type="ECO:0000313" key="1">
    <source>
        <dbReference type="Proteomes" id="UP000887565"/>
    </source>
</evidence>
<keyword evidence="1" id="KW-1185">Reference proteome</keyword>
<proteinExistence type="predicted"/>
<dbReference type="AlphaFoldDB" id="A0A915ISA5"/>
<dbReference type="WBParaSite" id="nRc.2.0.1.t16259-RA">
    <property type="protein sequence ID" value="nRc.2.0.1.t16259-RA"/>
    <property type="gene ID" value="nRc.2.0.1.g16259"/>
</dbReference>
<protein>
    <submittedName>
        <fullName evidence="2">Uncharacterized protein</fullName>
    </submittedName>
</protein>
<evidence type="ECO:0000313" key="2">
    <source>
        <dbReference type="WBParaSite" id="nRc.2.0.1.t16259-RA"/>
    </source>
</evidence>